<dbReference type="Proteomes" id="UP000316270">
    <property type="component" value="Chromosome 3"/>
</dbReference>
<feature type="transmembrane region" description="Helical" evidence="2">
    <location>
        <begin position="85"/>
        <end position="104"/>
    </location>
</feature>
<dbReference type="InterPro" id="IPR002048">
    <property type="entry name" value="EF_hand_dom"/>
</dbReference>
<feature type="transmembrane region" description="Helical" evidence="2">
    <location>
        <begin position="139"/>
        <end position="155"/>
    </location>
</feature>
<dbReference type="InterPro" id="IPR058650">
    <property type="entry name" value="Msy1/2-like"/>
</dbReference>
<dbReference type="AlphaFoldDB" id="A0A517L1R5"/>
<sequence>MTSKASGYSFTEKGPHISVEEKRSYNGSDSSTAVPEPGKAFGRRRTTPADGIAMGLEKDVEKDYLNTLGKFYKKVVSFNVVTRNLIYIVPFSVLLASPIIVFATVKADARAGGVRLLGLFIWIQVMWWCLWLAKYFAQVLPLIYMMLSGFVSSGTRKYRTVIENLETPLTFTLFSIIAWATSEPLITIFDQPKKVPFHWVVMVRRVALASIAASALFLAEGLITELIAITYHRRQFEDRVNESKRKVAHTDTLYDIYLSVFPGNDPAVSNEDSSIRTGMIYSESASSNQKLIDNLAMFGETLQSTVCNITGEIMSRRAKKAKDKAIHKVVVTDALEQPIPTEALAKRIWFSLVWEGKEALTKEDIQSIMEPHDEAKANEIFDRIDIDKHGDVSLDEMVMWLAEVARERKYIDRSMHDVREAVKVLDRFMKFAALILLAIIYAAFSEAGFSKYVLNIGSSIAAVSFAIGSTVQELPGSCIFVFVKHPYDVGDRVLISDMHMVVEHISLLYTKFKRLDNNRSVQLANIKNNENWIENISRSKAMKEQIPISVHAETSFADIEALKLEPSDFARDNKRDFFPDIEIQIHECKDLKQIDLLISICHKSNWTNEFLRLIRRNKFMAAILSSIRNVRIYSAGADKPLAIRVIPSQEVDIAKEAVAADREEADLLRQRQEDAAAAHTTVSVVPAAIATTGYQPNLIVADQRASIDSRRSGQGRRPSQTPVGRRPLDG</sequence>
<keyword evidence="5" id="KW-1185">Reference proteome</keyword>
<keyword evidence="2" id="KW-0472">Membrane</keyword>
<feature type="domain" description="EF-hand" evidence="3">
    <location>
        <begin position="372"/>
        <end position="407"/>
    </location>
</feature>
<feature type="compositionally biased region" description="Basic and acidic residues" evidence="1">
    <location>
        <begin position="13"/>
        <end position="24"/>
    </location>
</feature>
<evidence type="ECO:0000256" key="1">
    <source>
        <dbReference type="SAM" id="MobiDB-lite"/>
    </source>
</evidence>
<dbReference type="EMBL" id="CP042187">
    <property type="protein sequence ID" value="QDS69570.1"/>
    <property type="molecule type" value="Genomic_DNA"/>
</dbReference>
<dbReference type="GO" id="GO:0005509">
    <property type="term" value="F:calcium ion binding"/>
    <property type="evidence" value="ECO:0007669"/>
    <property type="project" value="InterPro"/>
</dbReference>
<dbReference type="PANTHER" id="PTHR31323">
    <property type="entry name" value="MECHANOSENSITIVE ION CHANNEL PROTEIN MSY2"/>
    <property type="match status" value="1"/>
</dbReference>
<proteinExistence type="predicted"/>
<dbReference type="SUPFAM" id="SSF50182">
    <property type="entry name" value="Sm-like ribonucleoproteins"/>
    <property type="match status" value="1"/>
</dbReference>
<keyword evidence="2" id="KW-0812">Transmembrane</keyword>
<organism evidence="4 5">
    <name type="scientific">Venturia effusa</name>
    <dbReference type="NCBI Taxonomy" id="50376"/>
    <lineage>
        <taxon>Eukaryota</taxon>
        <taxon>Fungi</taxon>
        <taxon>Dikarya</taxon>
        <taxon>Ascomycota</taxon>
        <taxon>Pezizomycotina</taxon>
        <taxon>Dothideomycetes</taxon>
        <taxon>Pleosporomycetidae</taxon>
        <taxon>Venturiales</taxon>
        <taxon>Venturiaceae</taxon>
        <taxon>Venturia</taxon>
    </lineage>
</organism>
<protein>
    <recommendedName>
        <fullName evidence="3">EF-hand domain-containing protein</fullName>
    </recommendedName>
</protein>
<dbReference type="GO" id="GO:0006874">
    <property type="term" value="P:intracellular calcium ion homeostasis"/>
    <property type="evidence" value="ECO:0007669"/>
    <property type="project" value="TreeGrafter"/>
</dbReference>
<feature type="region of interest" description="Disordered" evidence="1">
    <location>
        <begin position="1"/>
        <end position="46"/>
    </location>
</feature>
<dbReference type="GO" id="GO:0016020">
    <property type="term" value="C:membrane"/>
    <property type="evidence" value="ECO:0007669"/>
    <property type="project" value="InterPro"/>
</dbReference>
<feature type="transmembrane region" description="Helical" evidence="2">
    <location>
        <begin position="116"/>
        <end position="133"/>
    </location>
</feature>
<feature type="region of interest" description="Disordered" evidence="1">
    <location>
        <begin position="705"/>
        <end position="730"/>
    </location>
</feature>
<reference evidence="4 5" key="1">
    <citation type="submission" date="2019-07" db="EMBL/GenBank/DDBJ databases">
        <title>Finished genome of Venturia effusa.</title>
        <authorList>
            <person name="Young C.A."/>
            <person name="Cox M.P."/>
            <person name="Ganley A.R.D."/>
            <person name="David W.J."/>
        </authorList>
    </citation>
    <scope>NUCLEOTIDE SEQUENCE [LARGE SCALE GENOMIC DNA]</scope>
    <source>
        <strain evidence="5">albino</strain>
    </source>
</reference>
<dbReference type="Pfam" id="PF00924">
    <property type="entry name" value="MS_channel_2nd"/>
    <property type="match status" value="1"/>
</dbReference>
<evidence type="ECO:0000313" key="5">
    <source>
        <dbReference type="Proteomes" id="UP000316270"/>
    </source>
</evidence>
<feature type="transmembrane region" description="Helical" evidence="2">
    <location>
        <begin position="428"/>
        <end position="444"/>
    </location>
</feature>
<keyword evidence="2" id="KW-1133">Transmembrane helix</keyword>
<feature type="transmembrane region" description="Helical" evidence="2">
    <location>
        <begin position="167"/>
        <end position="186"/>
    </location>
</feature>
<dbReference type="PROSITE" id="PS50222">
    <property type="entry name" value="EF_HAND_2"/>
    <property type="match status" value="1"/>
</dbReference>
<evidence type="ECO:0000313" key="4">
    <source>
        <dbReference type="EMBL" id="QDS69570.1"/>
    </source>
</evidence>
<dbReference type="GO" id="GO:0005262">
    <property type="term" value="F:calcium channel activity"/>
    <property type="evidence" value="ECO:0007669"/>
    <property type="project" value="TreeGrafter"/>
</dbReference>
<name>A0A517L1R5_9PEZI</name>
<evidence type="ECO:0000256" key="2">
    <source>
        <dbReference type="SAM" id="Phobius"/>
    </source>
</evidence>
<dbReference type="InterPro" id="IPR011992">
    <property type="entry name" value="EF-hand-dom_pair"/>
</dbReference>
<dbReference type="InterPro" id="IPR010920">
    <property type="entry name" value="LSM_dom_sf"/>
</dbReference>
<dbReference type="Gene3D" id="1.10.238.10">
    <property type="entry name" value="EF-hand"/>
    <property type="match status" value="1"/>
</dbReference>
<gene>
    <name evidence="4" type="ORF">FKW77_008139</name>
</gene>
<accession>A0A517L1R5</accession>
<feature type="transmembrane region" description="Helical" evidence="2">
    <location>
        <begin position="206"/>
        <end position="229"/>
    </location>
</feature>
<evidence type="ECO:0000259" key="3">
    <source>
        <dbReference type="PROSITE" id="PS50222"/>
    </source>
</evidence>
<dbReference type="SUPFAM" id="SSF47473">
    <property type="entry name" value="EF-hand"/>
    <property type="match status" value="1"/>
</dbReference>
<dbReference type="Pfam" id="PF25886">
    <property type="entry name" value="Msy1"/>
    <property type="match status" value="1"/>
</dbReference>
<dbReference type="OrthoDB" id="544685at2759"/>
<dbReference type="InterPro" id="IPR006685">
    <property type="entry name" value="MscS_channel_2nd"/>
</dbReference>
<dbReference type="PANTHER" id="PTHR31323:SF14">
    <property type="entry name" value="MECHANOSENSITIVE ION CHANNEL PROTEIN MSY2"/>
    <property type="match status" value="1"/>
</dbReference>